<dbReference type="PANTHER" id="PTHR24264">
    <property type="entry name" value="TRYPSIN-RELATED"/>
    <property type="match status" value="1"/>
</dbReference>
<dbReference type="GO" id="GO:0006508">
    <property type="term" value="P:proteolysis"/>
    <property type="evidence" value="ECO:0007669"/>
    <property type="project" value="UniProtKB-KW"/>
</dbReference>
<sequence>MLFIRGYKNDSSLWTVSVGKYRRDRVEVGQVTAQVKQIITHAQYDTRTVANDIALVVLTTPLTFSNVIGPICLPGASQGVNEGEICLLAGWGSTRGTSDQNALNQVALPIISDSTCAQPDWYGLDFSQPDTTFCAGYEAGLKDGCTGDSGGPLICLRNNTWYMQGISSWGYGCAEHKWPGIYTEVNKYTAWIQDEVRKLRNNCAASPIVG</sequence>
<dbReference type="GO" id="GO:0005615">
    <property type="term" value="C:extracellular space"/>
    <property type="evidence" value="ECO:0007669"/>
    <property type="project" value="TreeGrafter"/>
</dbReference>
<dbReference type="SUPFAM" id="SSF50494">
    <property type="entry name" value="Trypsin-like serine proteases"/>
    <property type="match status" value="1"/>
</dbReference>
<dbReference type="FunFam" id="2.40.10.10:FF:000002">
    <property type="entry name" value="Transmembrane protease serine"/>
    <property type="match status" value="1"/>
</dbReference>
<reference evidence="7 8" key="1">
    <citation type="journal article" date="2021" name="Elife">
        <title>Chloroplast acquisition without the gene transfer in kleptoplastic sea slugs, Plakobranchus ocellatus.</title>
        <authorList>
            <person name="Maeda T."/>
            <person name="Takahashi S."/>
            <person name="Yoshida T."/>
            <person name="Shimamura S."/>
            <person name="Takaki Y."/>
            <person name="Nagai Y."/>
            <person name="Toyoda A."/>
            <person name="Suzuki Y."/>
            <person name="Arimoto A."/>
            <person name="Ishii H."/>
            <person name="Satoh N."/>
            <person name="Nishiyama T."/>
            <person name="Hasebe M."/>
            <person name="Maruyama T."/>
            <person name="Minagawa J."/>
            <person name="Obokata J."/>
            <person name="Shigenobu S."/>
        </authorList>
    </citation>
    <scope>NUCLEOTIDE SEQUENCE [LARGE SCALE GENOMIC DNA]</scope>
</reference>
<evidence type="ECO:0000313" key="8">
    <source>
        <dbReference type="Proteomes" id="UP000762676"/>
    </source>
</evidence>
<dbReference type="CDD" id="cd00190">
    <property type="entry name" value="Tryp_SPc"/>
    <property type="match status" value="1"/>
</dbReference>
<dbReference type="EMBL" id="BMAT01011871">
    <property type="protein sequence ID" value="GFR81233.1"/>
    <property type="molecule type" value="Genomic_DNA"/>
</dbReference>
<dbReference type="PROSITE" id="PS50240">
    <property type="entry name" value="TRYPSIN_DOM"/>
    <property type="match status" value="1"/>
</dbReference>
<keyword evidence="7" id="KW-0472">Membrane</keyword>
<keyword evidence="3" id="KW-0720">Serine protease</keyword>
<accession>A0AAV4G670</accession>
<keyword evidence="8" id="KW-1185">Reference proteome</keyword>
<dbReference type="InterPro" id="IPR043504">
    <property type="entry name" value="Peptidase_S1_PA_chymotrypsin"/>
</dbReference>
<dbReference type="InterPro" id="IPR050127">
    <property type="entry name" value="Serine_Proteases_S1"/>
</dbReference>
<dbReference type="PANTHER" id="PTHR24264:SF83">
    <property type="entry name" value="COMPLEMENT FACTOR I"/>
    <property type="match status" value="1"/>
</dbReference>
<proteinExistence type="inferred from homology"/>
<dbReference type="GO" id="GO:0004252">
    <property type="term" value="F:serine-type endopeptidase activity"/>
    <property type="evidence" value="ECO:0007669"/>
    <property type="project" value="InterPro"/>
</dbReference>
<keyword evidence="1 7" id="KW-0645">Protease</keyword>
<keyword evidence="2" id="KW-0378">Hydrolase</keyword>
<evidence type="ECO:0000256" key="4">
    <source>
        <dbReference type="ARBA" id="ARBA00023157"/>
    </source>
</evidence>
<dbReference type="InterPro" id="IPR033116">
    <property type="entry name" value="TRYPSIN_SER"/>
</dbReference>
<gene>
    <name evidence="7" type="ORF">ElyMa_005918900</name>
</gene>
<feature type="domain" description="Peptidase S1" evidence="6">
    <location>
        <begin position="1"/>
        <end position="197"/>
    </location>
</feature>
<dbReference type="InterPro" id="IPR001254">
    <property type="entry name" value="Trypsin_dom"/>
</dbReference>
<keyword evidence="4" id="KW-1015">Disulfide bond</keyword>
<dbReference type="PROSITE" id="PS00135">
    <property type="entry name" value="TRYPSIN_SER"/>
    <property type="match status" value="1"/>
</dbReference>
<evidence type="ECO:0000259" key="6">
    <source>
        <dbReference type="PROSITE" id="PS50240"/>
    </source>
</evidence>
<dbReference type="SMART" id="SM00020">
    <property type="entry name" value="Tryp_SPc"/>
    <property type="match status" value="1"/>
</dbReference>
<dbReference type="Pfam" id="PF00089">
    <property type="entry name" value="Trypsin"/>
    <property type="match status" value="1"/>
</dbReference>
<evidence type="ECO:0000256" key="3">
    <source>
        <dbReference type="ARBA" id="ARBA00022825"/>
    </source>
</evidence>
<evidence type="ECO:0000313" key="7">
    <source>
        <dbReference type="EMBL" id="GFR81233.1"/>
    </source>
</evidence>
<dbReference type="InterPro" id="IPR001314">
    <property type="entry name" value="Peptidase_S1A"/>
</dbReference>
<evidence type="ECO:0000256" key="5">
    <source>
        <dbReference type="ARBA" id="ARBA00024195"/>
    </source>
</evidence>
<organism evidence="7 8">
    <name type="scientific">Elysia marginata</name>
    <dbReference type="NCBI Taxonomy" id="1093978"/>
    <lineage>
        <taxon>Eukaryota</taxon>
        <taxon>Metazoa</taxon>
        <taxon>Spiralia</taxon>
        <taxon>Lophotrochozoa</taxon>
        <taxon>Mollusca</taxon>
        <taxon>Gastropoda</taxon>
        <taxon>Heterobranchia</taxon>
        <taxon>Euthyneura</taxon>
        <taxon>Panpulmonata</taxon>
        <taxon>Sacoglossa</taxon>
        <taxon>Placobranchoidea</taxon>
        <taxon>Plakobranchidae</taxon>
        <taxon>Elysia</taxon>
    </lineage>
</organism>
<keyword evidence="7" id="KW-0812">Transmembrane</keyword>
<dbReference type="InterPro" id="IPR009003">
    <property type="entry name" value="Peptidase_S1_PA"/>
</dbReference>
<comment type="similarity">
    <text evidence="5">Belongs to the peptidase S1 family. CLIP subfamily.</text>
</comment>
<name>A0AAV4G670_9GAST</name>
<dbReference type="AlphaFoldDB" id="A0AAV4G670"/>
<protein>
    <submittedName>
        <fullName evidence="7">Transmembrane protease serine 3</fullName>
    </submittedName>
</protein>
<dbReference type="Proteomes" id="UP000762676">
    <property type="component" value="Unassembled WGS sequence"/>
</dbReference>
<evidence type="ECO:0000256" key="1">
    <source>
        <dbReference type="ARBA" id="ARBA00022670"/>
    </source>
</evidence>
<dbReference type="PRINTS" id="PR00722">
    <property type="entry name" value="CHYMOTRYPSIN"/>
</dbReference>
<comment type="caution">
    <text evidence="7">The sequence shown here is derived from an EMBL/GenBank/DDBJ whole genome shotgun (WGS) entry which is preliminary data.</text>
</comment>
<evidence type="ECO:0000256" key="2">
    <source>
        <dbReference type="ARBA" id="ARBA00022801"/>
    </source>
</evidence>
<dbReference type="Gene3D" id="2.40.10.10">
    <property type="entry name" value="Trypsin-like serine proteases"/>
    <property type="match status" value="2"/>
</dbReference>